<evidence type="ECO:0000256" key="5">
    <source>
        <dbReference type="ARBA" id="ARBA00009759"/>
    </source>
</evidence>
<dbReference type="FunFam" id="3.30.540.10:FF:000012">
    <property type="entry name" value="Blast:Putative inositol monophosphatase 3"/>
    <property type="match status" value="1"/>
</dbReference>
<keyword evidence="8 16" id="KW-0479">Metal-binding</keyword>
<feature type="binding site" evidence="16">
    <location>
        <position position="162"/>
    </location>
    <ligand>
        <name>Mg(2+)</name>
        <dbReference type="ChEBI" id="CHEBI:18420"/>
        <label>1</label>
        <note>catalytic</note>
    </ligand>
</feature>
<evidence type="ECO:0000256" key="8">
    <source>
        <dbReference type="ARBA" id="ARBA00022723"/>
    </source>
</evidence>
<dbReference type="PANTHER" id="PTHR43028:SF4">
    <property type="entry name" value="INOSITOL MONOPHOSPHATASE 3"/>
    <property type="match status" value="1"/>
</dbReference>
<feature type="binding site" evidence="16">
    <location>
        <position position="161"/>
    </location>
    <ligand>
        <name>Mg(2+)</name>
        <dbReference type="ChEBI" id="CHEBI:18420"/>
        <label>1</label>
        <note>catalytic</note>
    </ligand>
</feature>
<dbReference type="Pfam" id="PF00459">
    <property type="entry name" value="Inositol_P"/>
    <property type="match status" value="1"/>
</dbReference>
<comment type="similarity">
    <text evidence="5">Belongs to the inositol monophosphatase superfamily.</text>
</comment>
<dbReference type="GO" id="GO:0008254">
    <property type="term" value="F:3'-nucleotidase activity"/>
    <property type="evidence" value="ECO:0007669"/>
    <property type="project" value="TreeGrafter"/>
</dbReference>
<dbReference type="InterPro" id="IPR000760">
    <property type="entry name" value="Inositol_monophosphatase-like"/>
</dbReference>
<dbReference type="InterPro" id="IPR050725">
    <property type="entry name" value="CysQ/Inositol_MonoPase"/>
</dbReference>
<evidence type="ECO:0000256" key="6">
    <source>
        <dbReference type="ARBA" id="ARBA00013106"/>
    </source>
</evidence>
<dbReference type="GO" id="GO:0005794">
    <property type="term" value="C:Golgi apparatus"/>
    <property type="evidence" value="ECO:0007669"/>
    <property type="project" value="UniProtKB-ARBA"/>
</dbReference>
<evidence type="ECO:0000256" key="16">
    <source>
        <dbReference type="PIRSR" id="PIRSR600760-2"/>
    </source>
</evidence>
<evidence type="ECO:0000313" key="18">
    <source>
        <dbReference type="EMBL" id="JAS63486.1"/>
    </source>
</evidence>
<feature type="binding site" evidence="16">
    <location>
        <position position="282"/>
    </location>
    <ligand>
        <name>Mg(2+)</name>
        <dbReference type="ChEBI" id="CHEBI:18420"/>
        <label>1</label>
        <note>catalytic</note>
    </ligand>
</feature>
<evidence type="ECO:0000256" key="10">
    <source>
        <dbReference type="ARBA" id="ARBA00022842"/>
    </source>
</evidence>
<comment type="cofactor">
    <cofactor evidence="2 16">
        <name>Mg(2+)</name>
        <dbReference type="ChEBI" id="CHEBI:18420"/>
    </cofactor>
</comment>
<evidence type="ECO:0000256" key="14">
    <source>
        <dbReference type="ARBA" id="ARBA00042949"/>
    </source>
</evidence>
<evidence type="ECO:0000256" key="3">
    <source>
        <dbReference type="ARBA" id="ARBA00004167"/>
    </source>
</evidence>
<dbReference type="PROSITE" id="PS00630">
    <property type="entry name" value="IMP_2"/>
    <property type="match status" value="1"/>
</dbReference>
<dbReference type="EC" id="3.1.3.25" evidence="6"/>
<dbReference type="EMBL" id="GECZ01006283">
    <property type="protein sequence ID" value="JAS63486.1"/>
    <property type="molecule type" value="Transcribed_RNA"/>
</dbReference>
<evidence type="ECO:0000256" key="7">
    <source>
        <dbReference type="ARBA" id="ARBA00022692"/>
    </source>
</evidence>
<evidence type="ECO:0000256" key="9">
    <source>
        <dbReference type="ARBA" id="ARBA00022801"/>
    </source>
</evidence>
<comment type="subcellular location">
    <subcellularLocation>
        <location evidence="3">Membrane</location>
        <topology evidence="3">Single-pass membrane protein</topology>
    </subcellularLocation>
</comment>
<evidence type="ECO:0000256" key="1">
    <source>
        <dbReference type="ARBA" id="ARBA00001033"/>
    </source>
</evidence>
<evidence type="ECO:0000256" key="17">
    <source>
        <dbReference type="SAM" id="Phobius"/>
    </source>
</evidence>
<dbReference type="Gene3D" id="3.40.190.80">
    <property type="match status" value="1"/>
</dbReference>
<dbReference type="PANTHER" id="PTHR43028">
    <property type="entry name" value="3'(2'),5'-BISPHOSPHATE NUCLEOTIDASE 1"/>
    <property type="match status" value="1"/>
</dbReference>
<dbReference type="GO" id="GO:0046854">
    <property type="term" value="P:phosphatidylinositol phosphate biosynthetic process"/>
    <property type="evidence" value="ECO:0007669"/>
    <property type="project" value="InterPro"/>
</dbReference>
<protein>
    <recommendedName>
        <fullName evidence="15">Putative inositol monophosphatase 3</fullName>
        <ecNumber evidence="6">3.1.3.25</ecNumber>
    </recommendedName>
    <alternativeName>
        <fullName evidence="14">Inositol-1(or 4)-monophosphatase 3</fullName>
    </alternativeName>
    <alternativeName>
        <fullName evidence="13">Myo-inositol monophosphatase A3</fullName>
    </alternativeName>
</protein>
<evidence type="ECO:0000256" key="13">
    <source>
        <dbReference type="ARBA" id="ARBA00042119"/>
    </source>
</evidence>
<gene>
    <name evidence="18" type="ORF">g.19032</name>
</gene>
<dbReference type="GO" id="GO:0052834">
    <property type="term" value="F:inositol monophosphate phosphatase activity"/>
    <property type="evidence" value="ECO:0007669"/>
    <property type="project" value="UniProtKB-EC"/>
</dbReference>
<evidence type="ECO:0000256" key="4">
    <source>
        <dbReference type="ARBA" id="ARBA00005152"/>
    </source>
</evidence>
<feature type="transmembrane region" description="Helical" evidence="17">
    <location>
        <begin position="12"/>
        <end position="29"/>
    </location>
</feature>
<dbReference type="FunFam" id="3.40.190.80:FF:000007">
    <property type="entry name" value="Blast:Putative inositol monophosphatase 3"/>
    <property type="match status" value="1"/>
</dbReference>
<evidence type="ECO:0000256" key="12">
    <source>
        <dbReference type="ARBA" id="ARBA00023136"/>
    </source>
</evidence>
<comment type="catalytic activity">
    <reaction evidence="1">
        <text>a myo-inositol phosphate + H2O = myo-inositol + phosphate</text>
        <dbReference type="Rhea" id="RHEA:24056"/>
        <dbReference type="ChEBI" id="CHEBI:15377"/>
        <dbReference type="ChEBI" id="CHEBI:17268"/>
        <dbReference type="ChEBI" id="CHEBI:43474"/>
        <dbReference type="ChEBI" id="CHEBI:84139"/>
        <dbReference type="EC" id="3.1.3.25"/>
    </reaction>
</comment>
<keyword evidence="9" id="KW-0378">Hydrolase</keyword>
<evidence type="ECO:0000256" key="2">
    <source>
        <dbReference type="ARBA" id="ARBA00001946"/>
    </source>
</evidence>
<comment type="pathway">
    <text evidence="4">Polyol metabolism; myo-inositol biosynthesis; myo-inositol from D-glucose 6-phosphate: step 2/2.</text>
</comment>
<sequence length="343" mass="37184">MNLGGTVHLNRMGVCVVFVCFLIVALYMIRDVEDSETKKPPTINVRQVLIAAIELAQKGGEQVVKARKQADMVVHSKGKTKEGANNPVTEADYNSHCVMYFGLKKAFPSLQIISEEELSEGKCGQLSSPKLTMHPESEPGLDSLVDEELPVRDLAVWIDPLDATQEFTENLLEYVTTMVCVAHKGRPLMGVIHKPFGNPPHTTWAWLHHGMSPDLISYKSAVGETAVIVSRSHSGSIVETIHRALGSDTPIIKAGGAGYKVLQVVGGNASAYVHTTAIKKWDLCAGDAILSAVGGTMTTLTNEEISYAATSDSVNTNGLLATADKHQSYVLRFHKALEKDLHL</sequence>
<reference evidence="18" key="1">
    <citation type="submission" date="2015-11" db="EMBL/GenBank/DDBJ databases">
        <title>De novo transcriptome assembly of four potential Pierce s Disease insect vectors from Arizona vineyards.</title>
        <authorList>
            <person name="Tassone E.E."/>
        </authorList>
    </citation>
    <scope>NUCLEOTIDE SEQUENCE</scope>
</reference>
<keyword evidence="11 17" id="KW-1133">Transmembrane helix</keyword>
<feature type="binding site" evidence="16">
    <location>
        <position position="115"/>
    </location>
    <ligand>
        <name>Mg(2+)</name>
        <dbReference type="ChEBI" id="CHEBI:18420"/>
        <label>1</label>
        <note>catalytic</note>
    </ligand>
</feature>
<keyword evidence="10 16" id="KW-0460">Magnesium</keyword>
<dbReference type="AlphaFoldDB" id="A0A1B6GM15"/>
<name>A0A1B6GM15_9HEMI</name>
<evidence type="ECO:0000256" key="11">
    <source>
        <dbReference type="ARBA" id="ARBA00022989"/>
    </source>
</evidence>
<keyword evidence="7 17" id="KW-0812">Transmembrane</keyword>
<dbReference type="Gene3D" id="3.30.540.10">
    <property type="entry name" value="Fructose-1,6-Bisphosphatase, subunit A, domain 1"/>
    <property type="match status" value="1"/>
</dbReference>
<accession>A0A1B6GM15</accession>
<feature type="binding site" evidence="16">
    <location>
        <position position="159"/>
    </location>
    <ligand>
        <name>Mg(2+)</name>
        <dbReference type="ChEBI" id="CHEBI:18420"/>
        <label>1</label>
        <note>catalytic</note>
    </ligand>
</feature>
<dbReference type="GO" id="GO:0046872">
    <property type="term" value="F:metal ion binding"/>
    <property type="evidence" value="ECO:0007669"/>
    <property type="project" value="UniProtKB-KW"/>
</dbReference>
<proteinExistence type="inferred from homology"/>
<evidence type="ECO:0000256" key="15">
    <source>
        <dbReference type="ARBA" id="ARBA00074068"/>
    </source>
</evidence>
<keyword evidence="12 17" id="KW-0472">Membrane</keyword>
<organism evidence="18">
    <name type="scientific">Cuerna arida</name>
    <dbReference type="NCBI Taxonomy" id="1464854"/>
    <lineage>
        <taxon>Eukaryota</taxon>
        <taxon>Metazoa</taxon>
        <taxon>Ecdysozoa</taxon>
        <taxon>Arthropoda</taxon>
        <taxon>Hexapoda</taxon>
        <taxon>Insecta</taxon>
        <taxon>Pterygota</taxon>
        <taxon>Neoptera</taxon>
        <taxon>Paraneoptera</taxon>
        <taxon>Hemiptera</taxon>
        <taxon>Auchenorrhyncha</taxon>
        <taxon>Membracoidea</taxon>
        <taxon>Cicadellidae</taxon>
        <taxon>Cicadellinae</taxon>
        <taxon>Proconiini</taxon>
        <taxon>Cuerna</taxon>
    </lineage>
</organism>
<dbReference type="CDD" id="cd01640">
    <property type="entry name" value="IPPase"/>
    <property type="match status" value="1"/>
</dbReference>
<dbReference type="InterPro" id="IPR020550">
    <property type="entry name" value="Inositol_monophosphatase_CS"/>
</dbReference>
<dbReference type="SUPFAM" id="SSF56655">
    <property type="entry name" value="Carbohydrate phosphatase"/>
    <property type="match status" value="1"/>
</dbReference>
<dbReference type="GO" id="GO:0016020">
    <property type="term" value="C:membrane"/>
    <property type="evidence" value="ECO:0007669"/>
    <property type="project" value="UniProtKB-SubCell"/>
</dbReference>